<evidence type="ECO:0000256" key="13">
    <source>
        <dbReference type="SAM" id="Phobius"/>
    </source>
</evidence>
<evidence type="ECO:0000256" key="4">
    <source>
        <dbReference type="ARBA" id="ARBA00022692"/>
    </source>
</evidence>
<comment type="similarity">
    <text evidence="11">Belongs to the amiloride-sensitive sodium channel (TC 1.A.6) family.</text>
</comment>
<evidence type="ECO:0000256" key="9">
    <source>
        <dbReference type="ARBA" id="ARBA00023201"/>
    </source>
</evidence>
<evidence type="ECO:0000256" key="1">
    <source>
        <dbReference type="ARBA" id="ARBA00004141"/>
    </source>
</evidence>
<reference evidence="14" key="1">
    <citation type="submission" date="2021-01" db="UniProtKB">
        <authorList>
            <consortium name="EnsemblMetazoa"/>
        </authorList>
    </citation>
    <scope>IDENTIFICATION</scope>
</reference>
<dbReference type="PANTHER" id="PTHR11690">
    <property type="entry name" value="AMILORIDE-SENSITIVE SODIUM CHANNEL-RELATED"/>
    <property type="match status" value="1"/>
</dbReference>
<dbReference type="RefSeq" id="XP_066927545.1">
    <property type="nucleotide sequence ID" value="XM_067071444.1"/>
</dbReference>
<keyword evidence="10 11" id="KW-0407">Ion channel</keyword>
<dbReference type="OrthoDB" id="6344829at2759"/>
<keyword evidence="3 11" id="KW-0894">Sodium channel</keyword>
<evidence type="ECO:0000256" key="8">
    <source>
        <dbReference type="ARBA" id="ARBA00023136"/>
    </source>
</evidence>
<dbReference type="Gene3D" id="1.10.287.770">
    <property type="entry name" value="YojJ-like"/>
    <property type="match status" value="1"/>
</dbReference>
<dbReference type="Pfam" id="PF00858">
    <property type="entry name" value="ASC"/>
    <property type="match status" value="2"/>
</dbReference>
<keyword evidence="9 11" id="KW-0739">Sodium transport</keyword>
<dbReference type="AlphaFoldDB" id="A0A7M6DNP2"/>
<sequence>MSDAAQLLKKIELLTKQVANIDHEVKKSKSDIRKLSSGKSHEDLESLDKTESLEKKTRDVDLEQNNVRKPKTSAALSNFDVMEEKIADERQSYAEGLTIHGLSRIATGRPFSKVIWTLLVMASLLTALLISKEHFEAYLGDHSVTHTAITAENEIAVPSITICNYDGINRERRHFSGTPPFYTRPQLVSIDMRECGNNLTKCGYAGRTMVEVLFYSSDYVKSKKLNHLVKFDDTTNCFTVSGFTQTFPSDIFSVQLVANRTGDLWSELYVNPDYETFHEASPTIYWASEGFYHVNVVKKKVTRLGLPYTECIKGSGTYTQNKFTGVYTVTKCKKGCFWEAVFEKCGAIPPMYKKHMREPYRFNNKTFVDDVTGDACLREVELDDKVTSKCNTQCTIQPCYEEDIKISLDFHRSPDLNFLEFAFTYQSFMVETIEEVPAYTWQDLFANFGGCVGLMTGASILSICELFIFFGLVCFDFFDIYSKIGSKITPKSK</sequence>
<keyword evidence="5 13" id="KW-1133">Transmembrane helix</keyword>
<keyword evidence="15" id="KW-1185">Reference proteome</keyword>
<evidence type="ECO:0000256" key="6">
    <source>
        <dbReference type="ARBA" id="ARBA00023053"/>
    </source>
</evidence>
<dbReference type="GO" id="GO:0015280">
    <property type="term" value="F:ligand-gated sodium channel activity"/>
    <property type="evidence" value="ECO:0007669"/>
    <property type="project" value="TreeGrafter"/>
</dbReference>
<accession>A0A7M6DNP2</accession>
<keyword evidence="4 11" id="KW-0812">Transmembrane</keyword>
<feature type="region of interest" description="Disordered" evidence="12">
    <location>
        <begin position="30"/>
        <end position="59"/>
    </location>
</feature>
<evidence type="ECO:0000256" key="2">
    <source>
        <dbReference type="ARBA" id="ARBA00022448"/>
    </source>
</evidence>
<evidence type="ECO:0000256" key="11">
    <source>
        <dbReference type="RuleBase" id="RU000679"/>
    </source>
</evidence>
<protein>
    <submittedName>
        <fullName evidence="14">Uncharacterized protein</fullName>
    </submittedName>
</protein>
<evidence type="ECO:0000256" key="10">
    <source>
        <dbReference type="ARBA" id="ARBA00023303"/>
    </source>
</evidence>
<dbReference type="PANTHER" id="PTHR11690:SF248">
    <property type="entry name" value="PICKPOCKET 17, ISOFORM A"/>
    <property type="match status" value="1"/>
</dbReference>
<feature type="transmembrane region" description="Helical" evidence="13">
    <location>
        <begin position="452"/>
        <end position="478"/>
    </location>
</feature>
<dbReference type="GeneID" id="136815010"/>
<keyword evidence="8 13" id="KW-0472">Membrane</keyword>
<comment type="subcellular location">
    <subcellularLocation>
        <location evidence="1">Membrane</location>
        <topology evidence="1">Multi-pass membrane protein</topology>
    </subcellularLocation>
</comment>
<dbReference type="Proteomes" id="UP000594262">
    <property type="component" value="Unplaced"/>
</dbReference>
<organism evidence="14 15">
    <name type="scientific">Clytia hemisphaerica</name>
    <dbReference type="NCBI Taxonomy" id="252671"/>
    <lineage>
        <taxon>Eukaryota</taxon>
        <taxon>Metazoa</taxon>
        <taxon>Cnidaria</taxon>
        <taxon>Hydrozoa</taxon>
        <taxon>Hydroidolina</taxon>
        <taxon>Leptothecata</taxon>
        <taxon>Obeliida</taxon>
        <taxon>Clytiidae</taxon>
        <taxon>Clytia</taxon>
    </lineage>
</organism>
<keyword evidence="7 11" id="KW-0406">Ion transport</keyword>
<keyword evidence="6" id="KW-0915">Sodium</keyword>
<evidence type="ECO:0000313" key="14">
    <source>
        <dbReference type="EnsemblMetazoa" id="CLYHEMP018530.1"/>
    </source>
</evidence>
<dbReference type="EnsemblMetazoa" id="CLYHEMT018530.1">
    <property type="protein sequence ID" value="CLYHEMP018530.1"/>
    <property type="gene ID" value="CLYHEMG018530"/>
</dbReference>
<proteinExistence type="inferred from homology"/>
<evidence type="ECO:0000256" key="5">
    <source>
        <dbReference type="ARBA" id="ARBA00022989"/>
    </source>
</evidence>
<name>A0A7M6DNP2_9CNID</name>
<evidence type="ECO:0000256" key="3">
    <source>
        <dbReference type="ARBA" id="ARBA00022461"/>
    </source>
</evidence>
<evidence type="ECO:0000256" key="7">
    <source>
        <dbReference type="ARBA" id="ARBA00023065"/>
    </source>
</evidence>
<keyword evidence="2 11" id="KW-0813">Transport</keyword>
<dbReference type="InterPro" id="IPR001873">
    <property type="entry name" value="ENaC"/>
</dbReference>
<evidence type="ECO:0000256" key="12">
    <source>
        <dbReference type="SAM" id="MobiDB-lite"/>
    </source>
</evidence>
<evidence type="ECO:0000313" key="15">
    <source>
        <dbReference type="Proteomes" id="UP000594262"/>
    </source>
</evidence>
<dbReference type="GO" id="GO:0005886">
    <property type="term" value="C:plasma membrane"/>
    <property type="evidence" value="ECO:0007669"/>
    <property type="project" value="TreeGrafter"/>
</dbReference>